<feature type="transmembrane region" description="Helical" evidence="8">
    <location>
        <begin position="149"/>
        <end position="167"/>
    </location>
</feature>
<evidence type="ECO:0000256" key="6">
    <source>
        <dbReference type="ARBA" id="ARBA00023170"/>
    </source>
</evidence>
<dbReference type="GO" id="GO:0006955">
    <property type="term" value="P:immune response"/>
    <property type="evidence" value="ECO:0007669"/>
    <property type="project" value="TreeGrafter"/>
</dbReference>
<evidence type="ECO:0000256" key="2">
    <source>
        <dbReference type="ARBA" id="ARBA00022692"/>
    </source>
</evidence>
<evidence type="ECO:0000256" key="5">
    <source>
        <dbReference type="ARBA" id="ARBA00023136"/>
    </source>
</evidence>
<dbReference type="Proteomes" id="UP000472271">
    <property type="component" value="Chromosome 16"/>
</dbReference>
<gene>
    <name evidence="10" type="primary">LOC115436059</name>
</gene>
<dbReference type="PRINTS" id="PR00237">
    <property type="entry name" value="GPCRRHODOPSN"/>
</dbReference>
<dbReference type="InterPro" id="IPR017452">
    <property type="entry name" value="GPCR_Rhodpsn_7TM"/>
</dbReference>
<dbReference type="OrthoDB" id="9818824at2759"/>
<evidence type="ECO:0000256" key="8">
    <source>
        <dbReference type="SAM" id="Phobius"/>
    </source>
</evidence>
<dbReference type="GO" id="GO:0007204">
    <property type="term" value="P:positive regulation of cytosolic calcium ion concentration"/>
    <property type="evidence" value="ECO:0007669"/>
    <property type="project" value="TreeGrafter"/>
</dbReference>
<accession>A0A673CSJ9</accession>
<dbReference type="PROSITE" id="PS50262">
    <property type="entry name" value="G_PROTEIN_RECEP_F1_2"/>
    <property type="match status" value="1"/>
</dbReference>
<dbReference type="InParanoid" id="A0A673CSJ9"/>
<dbReference type="AlphaFoldDB" id="A0A673CSJ9"/>
<feature type="domain" description="G-protein coupled receptors family 1 profile" evidence="9">
    <location>
        <begin position="51"/>
        <end position="304"/>
    </location>
</feature>
<evidence type="ECO:0000313" key="10">
    <source>
        <dbReference type="Ensembl" id="ENSSORP00005054898.1"/>
    </source>
</evidence>
<feature type="transmembrane region" description="Helical" evidence="8">
    <location>
        <begin position="242"/>
        <end position="264"/>
    </location>
</feature>
<sequence>MDVHLDGLFLHNTTYDYGNDYVYEEDSGPGRSKVVVIPFVYSVVLALGLLVNGILLAVLALKRQSWSMSDTFILHLGLADVLLLLTLPLWASQASLQCGWCFRGITCGIGWAVFNMSFYCGNFLLVCVTLDCYLSIVRAIQLFSHKSPWFAHISCVFIWLVSLLLSIPDWASAVSQKQGHQEDQTVCEPNFDLSKWQLASRLIHLVLGFLLPVAILIFFYYIHQQLQISKKSFKKQKTVLVILALVSFLSWLPYNITLIVDTFMSLTRVSQKTSSVNPGGSLKVTLMVTSALCCAHAALRPLIYMGLCGNFRKRTLALLRCRSVDSKGSLWELGVGDETEPGQCHEGEELKQMTSVEHQVQSSQC</sequence>
<organism evidence="10 11">
    <name type="scientific">Sphaeramia orbicularis</name>
    <name type="common">orbiculate cardinalfish</name>
    <dbReference type="NCBI Taxonomy" id="375764"/>
    <lineage>
        <taxon>Eukaryota</taxon>
        <taxon>Metazoa</taxon>
        <taxon>Chordata</taxon>
        <taxon>Craniata</taxon>
        <taxon>Vertebrata</taxon>
        <taxon>Euteleostomi</taxon>
        <taxon>Actinopterygii</taxon>
        <taxon>Neopterygii</taxon>
        <taxon>Teleostei</taxon>
        <taxon>Neoteleostei</taxon>
        <taxon>Acanthomorphata</taxon>
        <taxon>Gobiaria</taxon>
        <taxon>Kurtiformes</taxon>
        <taxon>Apogonoidei</taxon>
        <taxon>Apogonidae</taxon>
        <taxon>Apogoninae</taxon>
        <taxon>Sphaeramia</taxon>
    </lineage>
</organism>
<evidence type="ECO:0000256" key="3">
    <source>
        <dbReference type="ARBA" id="ARBA00022989"/>
    </source>
</evidence>
<dbReference type="RefSeq" id="XP_030014632.1">
    <property type="nucleotide sequence ID" value="XM_030158772.1"/>
</dbReference>
<keyword evidence="2 8" id="KW-0812">Transmembrane</keyword>
<reference evidence="10" key="2">
    <citation type="submission" date="2025-08" db="UniProtKB">
        <authorList>
            <consortium name="Ensembl"/>
        </authorList>
    </citation>
    <scope>IDENTIFICATION</scope>
</reference>
<reference evidence="10" key="3">
    <citation type="submission" date="2025-09" db="UniProtKB">
        <authorList>
            <consortium name="Ensembl"/>
        </authorList>
    </citation>
    <scope>IDENTIFICATION</scope>
</reference>
<dbReference type="GO" id="GO:0019722">
    <property type="term" value="P:calcium-mediated signaling"/>
    <property type="evidence" value="ECO:0007669"/>
    <property type="project" value="TreeGrafter"/>
</dbReference>
<name>A0A673CSJ9_9TELE</name>
<dbReference type="SUPFAM" id="SSF81321">
    <property type="entry name" value="Family A G protein-coupled receptor-like"/>
    <property type="match status" value="1"/>
</dbReference>
<keyword evidence="3 8" id="KW-1133">Transmembrane helix</keyword>
<dbReference type="InterPro" id="IPR000276">
    <property type="entry name" value="GPCR_Rhodpsn"/>
</dbReference>
<dbReference type="PANTHER" id="PTHR10489">
    <property type="entry name" value="CELL ADHESION MOLECULE"/>
    <property type="match status" value="1"/>
</dbReference>
<reference evidence="10" key="1">
    <citation type="submission" date="2019-06" db="EMBL/GenBank/DDBJ databases">
        <authorList>
            <consortium name="Wellcome Sanger Institute Data Sharing"/>
        </authorList>
    </citation>
    <scope>NUCLEOTIDE SEQUENCE [LARGE SCALE GENOMIC DNA]</scope>
</reference>
<evidence type="ECO:0000259" key="9">
    <source>
        <dbReference type="PROSITE" id="PS50262"/>
    </source>
</evidence>
<dbReference type="Ensembl" id="ENSSORT00005056174.1">
    <property type="protein sequence ID" value="ENSSORP00005054898.1"/>
    <property type="gene ID" value="ENSSORG00005024551.1"/>
</dbReference>
<dbReference type="GO" id="GO:0009897">
    <property type="term" value="C:external side of plasma membrane"/>
    <property type="evidence" value="ECO:0007669"/>
    <property type="project" value="TreeGrafter"/>
</dbReference>
<feature type="transmembrane region" description="Helical" evidence="8">
    <location>
        <begin position="111"/>
        <end position="137"/>
    </location>
</feature>
<feature type="transmembrane region" description="Helical" evidence="8">
    <location>
        <begin position="202"/>
        <end position="222"/>
    </location>
</feature>
<keyword evidence="7" id="KW-0807">Transducer</keyword>
<dbReference type="Pfam" id="PF00001">
    <property type="entry name" value="7tm_1"/>
    <property type="match status" value="1"/>
</dbReference>
<evidence type="ECO:0000256" key="7">
    <source>
        <dbReference type="ARBA" id="ARBA00023224"/>
    </source>
</evidence>
<comment type="subcellular location">
    <subcellularLocation>
        <location evidence="1">Membrane</location>
    </subcellularLocation>
</comment>
<proteinExistence type="predicted"/>
<keyword evidence="5 8" id="KW-0472">Membrane</keyword>
<dbReference type="GO" id="GO:0016493">
    <property type="term" value="F:C-C chemokine receptor activity"/>
    <property type="evidence" value="ECO:0007669"/>
    <property type="project" value="TreeGrafter"/>
</dbReference>
<dbReference type="GO" id="GO:0060326">
    <property type="term" value="P:cell chemotaxis"/>
    <property type="evidence" value="ECO:0007669"/>
    <property type="project" value="TreeGrafter"/>
</dbReference>
<feature type="transmembrane region" description="Helical" evidence="8">
    <location>
        <begin position="39"/>
        <end position="60"/>
    </location>
</feature>
<evidence type="ECO:0000313" key="11">
    <source>
        <dbReference type="Proteomes" id="UP000472271"/>
    </source>
</evidence>
<dbReference type="RefSeq" id="XP_030014633.1">
    <property type="nucleotide sequence ID" value="XM_030158773.1"/>
</dbReference>
<dbReference type="RefSeq" id="XP_030014629.1">
    <property type="nucleotide sequence ID" value="XM_030158769.1"/>
</dbReference>
<keyword evidence="6" id="KW-0675">Receptor</keyword>
<protein>
    <submittedName>
        <fullName evidence="10">C-X-C chemokine receptor type 3-like</fullName>
    </submittedName>
</protein>
<keyword evidence="11" id="KW-1185">Reference proteome</keyword>
<dbReference type="GeneID" id="115436059"/>
<dbReference type="RefSeq" id="XP_030014631.1">
    <property type="nucleotide sequence ID" value="XM_030158771.1"/>
</dbReference>
<keyword evidence="4" id="KW-0297">G-protein coupled receptor</keyword>
<dbReference type="PANTHER" id="PTHR10489:SF671">
    <property type="entry name" value="C-X-C CHEMOKINE RECEPTOR TYPE 3"/>
    <property type="match status" value="1"/>
</dbReference>
<evidence type="ECO:0000256" key="1">
    <source>
        <dbReference type="ARBA" id="ARBA00004370"/>
    </source>
</evidence>
<dbReference type="GO" id="GO:0019957">
    <property type="term" value="F:C-C chemokine binding"/>
    <property type="evidence" value="ECO:0007669"/>
    <property type="project" value="TreeGrafter"/>
</dbReference>
<dbReference type="InterPro" id="IPR050119">
    <property type="entry name" value="CCR1-9-like"/>
</dbReference>
<feature type="transmembrane region" description="Helical" evidence="8">
    <location>
        <begin position="284"/>
        <end position="304"/>
    </location>
</feature>
<evidence type="ECO:0000256" key="4">
    <source>
        <dbReference type="ARBA" id="ARBA00023040"/>
    </source>
</evidence>
<feature type="transmembrane region" description="Helical" evidence="8">
    <location>
        <begin position="72"/>
        <end position="91"/>
    </location>
</feature>
<dbReference type="Gene3D" id="1.20.1070.10">
    <property type="entry name" value="Rhodopsin 7-helix transmembrane proteins"/>
    <property type="match status" value="1"/>
</dbReference>